<dbReference type="PROSITE" id="PS00758">
    <property type="entry name" value="ARGE_DAPE_CPG2_1"/>
    <property type="match status" value="1"/>
</dbReference>
<dbReference type="InterPro" id="IPR036264">
    <property type="entry name" value="Bact_exopeptidase_dim_dom"/>
</dbReference>
<evidence type="ECO:0000256" key="4">
    <source>
        <dbReference type="ARBA" id="ARBA00022833"/>
    </source>
</evidence>
<keyword evidence="8" id="KW-1185">Reference proteome</keyword>
<protein>
    <submittedName>
        <fullName evidence="7">Peptidase M20</fullName>
    </submittedName>
</protein>
<dbReference type="GO" id="GO:0016787">
    <property type="term" value="F:hydrolase activity"/>
    <property type="evidence" value="ECO:0007669"/>
    <property type="project" value="UniProtKB-KW"/>
</dbReference>
<reference evidence="7 8" key="1">
    <citation type="journal article" date="2013" name="Genome Announc.">
        <title>Draft Genome Sequence of Desulfotignum phosphitoxidans DSM 13687 Strain FiPS-3.</title>
        <authorList>
            <person name="Poehlein A."/>
            <person name="Daniel R."/>
            <person name="Simeonova D.D."/>
        </authorList>
    </citation>
    <scope>NUCLEOTIDE SEQUENCE [LARGE SCALE GENOMIC DNA]</scope>
    <source>
        <strain evidence="7 8">DSM 13687</strain>
    </source>
</reference>
<accession>S0G774</accession>
<dbReference type="Gene3D" id="3.30.70.360">
    <property type="match status" value="1"/>
</dbReference>
<feature type="active site" description="Proton acceptor" evidence="5">
    <location>
        <position position="152"/>
    </location>
</feature>
<dbReference type="SUPFAM" id="SSF55031">
    <property type="entry name" value="Bacterial exopeptidase dimerisation domain"/>
    <property type="match status" value="1"/>
</dbReference>
<sequence length="391" mass="41990">MQEKRNNDPVHNWLTRHTTEMYGLLAALVNIQSGTGNKPGVNRVGRAIQLEMETMGFSCQTIAQTDYGDHLVARHLGTDPEKKPVLITGHMDTVFPADTDFTSYSEDDTCCYGPGTADMKGGLVIGMFAIKALIETQCPDMPPIVFVFNADEEIGSPSSRQLIFDLARESSMGLVLEAGGLGGEIVVARKGNLSVQIDVEGEAGHAAFAGPDKASAILELAHKTIAIEALHRPDQGICANVGRVSGGIGPNTVPSHAKAAVDFRFTTDGDKTRLTHALDQIMAGSVTPGTRTTMTWISQRPAMPETPVNMALFTQIQSLGKQLGISVIPEWRQGVSDANIIARAGIPVIDGLGPMGGNDHSPEEYIIKQSLKDRARLFAHILTRCQPPTRT</sequence>
<dbReference type="Pfam" id="PF01546">
    <property type="entry name" value="Peptidase_M20"/>
    <property type="match status" value="1"/>
</dbReference>
<name>S0G774_9BACT</name>
<evidence type="ECO:0000313" key="8">
    <source>
        <dbReference type="Proteomes" id="UP000014216"/>
    </source>
</evidence>
<proteinExistence type="predicted"/>
<evidence type="ECO:0000256" key="1">
    <source>
        <dbReference type="ARBA" id="ARBA00001947"/>
    </source>
</evidence>
<comment type="caution">
    <text evidence="7">The sequence shown here is derived from an EMBL/GenBank/DDBJ whole genome shotgun (WGS) entry which is preliminary data.</text>
</comment>
<comment type="cofactor">
    <cofactor evidence="1">
        <name>Zn(2+)</name>
        <dbReference type="ChEBI" id="CHEBI:29105"/>
    </cofactor>
</comment>
<keyword evidence="4" id="KW-0862">Zinc</keyword>
<dbReference type="GO" id="GO:0046872">
    <property type="term" value="F:metal ion binding"/>
    <property type="evidence" value="ECO:0007669"/>
    <property type="project" value="UniProtKB-KW"/>
</dbReference>
<dbReference type="InterPro" id="IPR002933">
    <property type="entry name" value="Peptidase_M20"/>
</dbReference>
<dbReference type="InterPro" id="IPR011650">
    <property type="entry name" value="Peptidase_M20_dimer"/>
</dbReference>
<dbReference type="PANTHER" id="PTHR43808:SF9">
    <property type="entry name" value="BLL0789 PROTEIN"/>
    <property type="match status" value="1"/>
</dbReference>
<dbReference type="PROSITE" id="PS00759">
    <property type="entry name" value="ARGE_DAPE_CPG2_2"/>
    <property type="match status" value="1"/>
</dbReference>
<organism evidence="7 8">
    <name type="scientific">Desulfotignum phosphitoxidans DSM 13687</name>
    <dbReference type="NCBI Taxonomy" id="1286635"/>
    <lineage>
        <taxon>Bacteria</taxon>
        <taxon>Pseudomonadati</taxon>
        <taxon>Thermodesulfobacteriota</taxon>
        <taxon>Desulfobacteria</taxon>
        <taxon>Desulfobacterales</taxon>
        <taxon>Desulfobacteraceae</taxon>
        <taxon>Desulfotignum</taxon>
    </lineage>
</organism>
<dbReference type="EMBL" id="APJX01000002">
    <property type="protein sequence ID" value="EMS80631.1"/>
    <property type="molecule type" value="Genomic_DNA"/>
</dbReference>
<dbReference type="RefSeq" id="WP_006964894.1">
    <property type="nucleotide sequence ID" value="NZ_APJX01000002.1"/>
</dbReference>
<dbReference type="SUPFAM" id="SSF53187">
    <property type="entry name" value="Zn-dependent exopeptidases"/>
    <property type="match status" value="1"/>
</dbReference>
<dbReference type="AlphaFoldDB" id="S0G774"/>
<dbReference type="InterPro" id="IPR017150">
    <property type="entry name" value="Pept_M20_glutamate_carboxypep"/>
</dbReference>
<evidence type="ECO:0000313" key="7">
    <source>
        <dbReference type="EMBL" id="EMS80631.1"/>
    </source>
</evidence>
<dbReference type="InterPro" id="IPR001261">
    <property type="entry name" value="ArgE/DapE_CS"/>
</dbReference>
<dbReference type="InterPro" id="IPR050072">
    <property type="entry name" value="Peptidase_M20A"/>
</dbReference>
<dbReference type="Pfam" id="PF07687">
    <property type="entry name" value="M20_dimer"/>
    <property type="match status" value="1"/>
</dbReference>
<dbReference type="CDD" id="cd03885">
    <property type="entry name" value="M20_CPDG2"/>
    <property type="match status" value="1"/>
</dbReference>
<keyword evidence="2" id="KW-0479">Metal-binding</keyword>
<feature type="active site" evidence="5">
    <location>
        <position position="92"/>
    </location>
</feature>
<dbReference type="OrthoDB" id="9809784at2"/>
<dbReference type="PANTHER" id="PTHR43808">
    <property type="entry name" value="ACETYLORNITHINE DEACETYLASE"/>
    <property type="match status" value="1"/>
</dbReference>
<dbReference type="Gene3D" id="3.40.630.10">
    <property type="entry name" value="Zn peptidases"/>
    <property type="match status" value="1"/>
</dbReference>
<dbReference type="Proteomes" id="UP000014216">
    <property type="component" value="Unassembled WGS sequence"/>
</dbReference>
<keyword evidence="3" id="KW-0378">Hydrolase</keyword>
<evidence type="ECO:0000256" key="2">
    <source>
        <dbReference type="ARBA" id="ARBA00022723"/>
    </source>
</evidence>
<evidence type="ECO:0000256" key="5">
    <source>
        <dbReference type="PIRSR" id="PIRSR037238-1"/>
    </source>
</evidence>
<evidence type="ECO:0000259" key="6">
    <source>
        <dbReference type="Pfam" id="PF07687"/>
    </source>
</evidence>
<evidence type="ECO:0000256" key="3">
    <source>
        <dbReference type="ARBA" id="ARBA00022801"/>
    </source>
</evidence>
<dbReference type="PIRSF" id="PIRSF037238">
    <property type="entry name" value="Carboxypeptidase_G2"/>
    <property type="match status" value="1"/>
</dbReference>
<feature type="domain" description="Peptidase M20 dimerisation" evidence="6">
    <location>
        <begin position="187"/>
        <end position="282"/>
    </location>
</feature>
<gene>
    <name evidence="7" type="ORF">Dpo_2c03270</name>
</gene>